<dbReference type="InterPro" id="IPR003826">
    <property type="entry name" value="AdoMetDC_fam_prok"/>
</dbReference>
<evidence type="ECO:0000256" key="2">
    <source>
        <dbReference type="ARBA" id="ARBA00011601"/>
    </source>
</evidence>
<name>A0AA35CKB0_9FIRM</name>
<evidence type="ECO:0000256" key="5">
    <source>
        <dbReference type="ARBA" id="ARBA00022813"/>
    </source>
</evidence>
<evidence type="ECO:0000256" key="8">
    <source>
        <dbReference type="ARBA" id="ARBA00023145"/>
    </source>
</evidence>
<keyword evidence="4 15" id="KW-0210">Decarboxylase</keyword>
<sequence>MKALGRHILAEVYGCDPTLLNDIKHVEKVMVDAALNAGAEVREVAFHRFSPQGVSGVVIISESHLAIHTWPELGYAAVDVFTCGDDVDPWIACQHICDQFKAESVSATETKRGILHPWGPLQQGASHKTDEHLKAPATVGAAR</sequence>
<evidence type="ECO:0000256" key="14">
    <source>
        <dbReference type="ARBA" id="ARBA00061583"/>
    </source>
</evidence>
<evidence type="ECO:0000256" key="12">
    <source>
        <dbReference type="ARBA" id="ARBA00048112"/>
    </source>
</evidence>
<dbReference type="PANTHER" id="PTHR33866">
    <property type="entry name" value="S-ADENOSYLMETHIONINE DECARBOXYLASE PROENZYME"/>
    <property type="match status" value="1"/>
</dbReference>
<feature type="active site" description="Schiff-base intermediate with substrate; via pyruvic acid" evidence="15">
    <location>
        <position position="63"/>
    </location>
</feature>
<comment type="similarity">
    <text evidence="14 15">Belongs to the prokaryotic AdoMetDC family. Type 1 subfamily.</text>
</comment>
<dbReference type="GO" id="GO:0004014">
    <property type="term" value="F:adenosylmethionine decarboxylase activity"/>
    <property type="evidence" value="ECO:0007669"/>
    <property type="project" value="UniProtKB-UniRule"/>
</dbReference>
<reference evidence="17" key="1">
    <citation type="submission" date="2022-03" db="EMBL/GenBank/DDBJ databases">
        <title>Complete genome sequence of Caldinitratiruptor microaerophilus.</title>
        <authorList>
            <person name="Mukaiyama R."/>
            <person name="Nishiyama T."/>
            <person name="Ueda K."/>
        </authorList>
    </citation>
    <scope>NUCLEOTIDE SEQUENCE</scope>
    <source>
        <strain evidence="17">JCM 16183</strain>
    </source>
</reference>
<keyword evidence="18" id="KW-1185">Reference proteome</keyword>
<keyword evidence="9 15" id="KW-0456">Lyase</keyword>
<keyword evidence="11 15" id="KW-0670">Pyruvate</keyword>
<feature type="chain" id="PRO_5041498905" description="S-adenosylmethionine decarboxylase beta chain" evidence="15">
    <location>
        <begin position="1"/>
        <end position="62"/>
    </location>
</feature>
<keyword evidence="8 15" id="KW-0865">Zymogen</keyword>
<keyword evidence="6 15" id="KW-0745">Spermidine biosynthesis</keyword>
<feature type="active site" description="Proton acceptor; for processing activity" evidence="15">
    <location>
        <position position="68"/>
    </location>
</feature>
<dbReference type="Gene3D" id="3.30.360.110">
    <property type="entry name" value="S-adenosylmethionine decarboxylase domain"/>
    <property type="match status" value="1"/>
</dbReference>
<dbReference type="SUPFAM" id="SSF56276">
    <property type="entry name" value="S-adenosylmethionine decarboxylase"/>
    <property type="match status" value="1"/>
</dbReference>
<evidence type="ECO:0000256" key="3">
    <source>
        <dbReference type="ARBA" id="ARBA00022691"/>
    </source>
</evidence>
<comment type="cofactor">
    <cofactor evidence="15">
        <name>pyruvate</name>
        <dbReference type="ChEBI" id="CHEBI:15361"/>
    </cofactor>
    <text evidence="15">Binds 1 pyruvoyl group covalently per subunit.</text>
</comment>
<feature type="region of interest" description="Disordered" evidence="16">
    <location>
        <begin position="116"/>
        <end position="143"/>
    </location>
</feature>
<evidence type="ECO:0000256" key="15">
    <source>
        <dbReference type="HAMAP-Rule" id="MF_00464"/>
    </source>
</evidence>
<comment type="pathway">
    <text evidence="1 15">Amine and polyamine biosynthesis; S-adenosylmethioninamine biosynthesis; S-adenosylmethioninamine from S-adenosyl-L-methionine: step 1/1.</text>
</comment>
<dbReference type="InterPro" id="IPR017716">
    <property type="entry name" value="S-AdoMet_deCOase_pro-enz"/>
</dbReference>
<dbReference type="GO" id="GO:0005829">
    <property type="term" value="C:cytosol"/>
    <property type="evidence" value="ECO:0007669"/>
    <property type="project" value="TreeGrafter"/>
</dbReference>
<evidence type="ECO:0000313" key="18">
    <source>
        <dbReference type="Proteomes" id="UP001163687"/>
    </source>
</evidence>
<evidence type="ECO:0000256" key="9">
    <source>
        <dbReference type="ARBA" id="ARBA00023239"/>
    </source>
</evidence>
<comment type="subunit">
    <text evidence="2 15">Heterotetramer of two alpha and two beta chains arranged as a dimer of alpha/beta heterodimers.</text>
</comment>
<comment type="function">
    <text evidence="13 15">Catalyzes the decarboxylation of S-adenosylmethionine to S-adenosylmethioninamine (dcAdoMet), the propylamine donor required for the synthesis of the polyamines spermine and spermidine from the diamine putrescine.</text>
</comment>
<dbReference type="GO" id="GO:0008295">
    <property type="term" value="P:spermidine biosynthetic process"/>
    <property type="evidence" value="ECO:0007669"/>
    <property type="project" value="UniProtKB-UniRule"/>
</dbReference>
<dbReference type="InterPro" id="IPR042286">
    <property type="entry name" value="AdoMetDC_C"/>
</dbReference>
<accession>A0AA35CKB0</accession>
<evidence type="ECO:0000256" key="1">
    <source>
        <dbReference type="ARBA" id="ARBA00004911"/>
    </source>
</evidence>
<evidence type="ECO:0000256" key="7">
    <source>
        <dbReference type="ARBA" id="ARBA00023115"/>
    </source>
</evidence>
<evidence type="ECO:0000256" key="6">
    <source>
        <dbReference type="ARBA" id="ARBA00023066"/>
    </source>
</evidence>
<dbReference type="EMBL" id="AP025628">
    <property type="protein sequence ID" value="BDG60084.1"/>
    <property type="molecule type" value="Genomic_DNA"/>
</dbReference>
<keyword evidence="3 15" id="KW-0949">S-adenosyl-L-methionine</keyword>
<dbReference type="Gene3D" id="3.30.160.750">
    <property type="match status" value="1"/>
</dbReference>
<keyword evidence="7 15" id="KW-0620">Polyamine biosynthesis</keyword>
<dbReference type="FunFam" id="3.30.360.110:FF:000001">
    <property type="entry name" value="S-adenosylmethionine decarboxylase proenzyme"/>
    <property type="match status" value="1"/>
</dbReference>
<dbReference type="RefSeq" id="WP_264844150.1">
    <property type="nucleotide sequence ID" value="NZ_AP025628.1"/>
</dbReference>
<dbReference type="HAMAP" id="MF_00464">
    <property type="entry name" value="AdoMetDC_1"/>
    <property type="match status" value="1"/>
</dbReference>
<proteinExistence type="inferred from homology"/>
<dbReference type="NCBIfam" id="TIGR03330">
    <property type="entry name" value="SAM_DCase_Bsu"/>
    <property type="match status" value="1"/>
</dbReference>
<feature type="chain" id="PRO_5041498904" description="S-adenosylmethionine decarboxylase alpha chain" evidence="15">
    <location>
        <begin position="63"/>
        <end position="143"/>
    </location>
</feature>
<dbReference type="InterPro" id="IPR042284">
    <property type="entry name" value="AdoMetDC_N"/>
</dbReference>
<dbReference type="PANTHER" id="PTHR33866:SF2">
    <property type="entry name" value="S-ADENOSYLMETHIONINE DECARBOXYLASE PROENZYME"/>
    <property type="match status" value="1"/>
</dbReference>
<evidence type="ECO:0000256" key="16">
    <source>
        <dbReference type="SAM" id="MobiDB-lite"/>
    </source>
</evidence>
<evidence type="ECO:0000256" key="11">
    <source>
        <dbReference type="ARBA" id="ARBA00023317"/>
    </source>
</evidence>
<keyword evidence="10 15" id="KW-0704">Schiff base</keyword>
<dbReference type="AlphaFoldDB" id="A0AA35CKB0"/>
<dbReference type="EC" id="4.1.1.50" evidence="15"/>
<dbReference type="KEGG" id="cmic:caldi_11740"/>
<dbReference type="Pfam" id="PF02675">
    <property type="entry name" value="AdoMet_dc"/>
    <property type="match status" value="1"/>
</dbReference>
<evidence type="ECO:0000256" key="4">
    <source>
        <dbReference type="ARBA" id="ARBA00022793"/>
    </source>
</evidence>
<comment type="catalytic activity">
    <reaction evidence="12 15">
        <text>S-adenosyl-L-methionine + H(+) = S-adenosyl 3-(methylsulfanyl)propylamine + CO2</text>
        <dbReference type="Rhea" id="RHEA:15981"/>
        <dbReference type="ChEBI" id="CHEBI:15378"/>
        <dbReference type="ChEBI" id="CHEBI:16526"/>
        <dbReference type="ChEBI" id="CHEBI:57443"/>
        <dbReference type="ChEBI" id="CHEBI:59789"/>
        <dbReference type="EC" id="4.1.1.50"/>
    </reaction>
</comment>
<protein>
    <recommendedName>
        <fullName evidence="15">S-adenosylmethionine decarboxylase proenzyme</fullName>
        <shortName evidence="15">AdoMetDC</shortName>
        <shortName evidence="15">SAMDC</shortName>
        <ecNumber evidence="15">4.1.1.50</ecNumber>
    </recommendedName>
    <component>
        <recommendedName>
            <fullName evidence="15">S-adenosylmethionine decarboxylase beta chain</fullName>
        </recommendedName>
    </component>
    <component>
        <recommendedName>
            <fullName evidence="15">S-adenosylmethionine decarboxylase alpha chain</fullName>
        </recommendedName>
    </component>
</protein>
<feature type="site" description="Cleavage (non-hydrolytic); by autolysis" evidence="15">
    <location>
        <begin position="62"/>
        <end position="63"/>
    </location>
</feature>
<evidence type="ECO:0000313" key="17">
    <source>
        <dbReference type="EMBL" id="BDG60084.1"/>
    </source>
</evidence>
<organism evidence="17 18">
    <name type="scientific">Caldinitratiruptor microaerophilus</name>
    <dbReference type="NCBI Taxonomy" id="671077"/>
    <lineage>
        <taxon>Bacteria</taxon>
        <taxon>Bacillati</taxon>
        <taxon>Bacillota</taxon>
        <taxon>Clostridia</taxon>
        <taxon>Eubacteriales</taxon>
        <taxon>Symbiobacteriaceae</taxon>
        <taxon>Caldinitratiruptor</taxon>
    </lineage>
</organism>
<evidence type="ECO:0000256" key="13">
    <source>
        <dbReference type="ARBA" id="ARBA00056215"/>
    </source>
</evidence>
<keyword evidence="5 15" id="KW-0068">Autocatalytic cleavage</keyword>
<evidence type="ECO:0000256" key="10">
    <source>
        <dbReference type="ARBA" id="ARBA00023270"/>
    </source>
</evidence>
<dbReference type="InterPro" id="IPR016067">
    <property type="entry name" value="S-AdoMet_deCO2ase_core"/>
</dbReference>
<comment type="PTM">
    <text evidence="15">Is synthesized initially as an inactive proenzyme. Formation of the active enzyme involves a self-maturation process in which the active site pyruvoyl group is generated from an internal serine residue via an autocatalytic post-translational modification. Two non-identical subunits are generated from the proenzyme in this reaction, and the pyruvate is formed at the N-terminus of the alpha chain, which is derived from the carboxyl end of the proenzyme. The post-translation cleavage follows an unusual pathway, termed non-hydrolytic serinolysis, in which the side chain hydroxyl group of the serine supplies its oxygen atom to form the C-terminus of the beta chain, while the remainder of the serine residue undergoes an oxidative deamination to produce ammonia and the pyruvoyl group blocking the N-terminus of the alpha chain.</text>
</comment>
<feature type="modified residue" description="Pyruvic acid (Ser); by autocatalysis" evidence="15">
    <location>
        <position position="63"/>
    </location>
</feature>
<dbReference type="Proteomes" id="UP001163687">
    <property type="component" value="Chromosome"/>
</dbReference>
<gene>
    <name evidence="15 17" type="primary">speH</name>
    <name evidence="17" type="ORF">caldi_11740</name>
</gene>
<feature type="active site" description="Proton donor; for catalytic activity" evidence="15">
    <location>
        <position position="83"/>
    </location>
</feature>